<dbReference type="Gene3D" id="3.20.20.70">
    <property type="entry name" value="Aldolase class I"/>
    <property type="match status" value="1"/>
</dbReference>
<dbReference type="Pfam" id="PF00682">
    <property type="entry name" value="HMGL-like"/>
    <property type="match status" value="1"/>
</dbReference>
<dbReference type="Pfam" id="PF02436">
    <property type="entry name" value="PYC_OADA"/>
    <property type="match status" value="1"/>
</dbReference>
<dbReference type="InterPro" id="IPR000891">
    <property type="entry name" value="PYR_CT"/>
</dbReference>
<dbReference type="EMBL" id="CAADHO010000002">
    <property type="protein sequence ID" value="VFQ43959.1"/>
    <property type="molecule type" value="Genomic_DNA"/>
</dbReference>
<evidence type="ECO:0000256" key="2">
    <source>
        <dbReference type="SAM" id="MobiDB-lite"/>
    </source>
</evidence>
<evidence type="ECO:0000256" key="1">
    <source>
        <dbReference type="ARBA" id="ARBA00023267"/>
    </source>
</evidence>
<reference evidence="5 6" key="1">
    <citation type="submission" date="2019-03" db="EMBL/GenBank/DDBJ databases">
        <authorList>
            <person name="Nijsse B."/>
        </authorList>
    </citation>
    <scope>NUCLEOTIDE SEQUENCE [LARGE SCALE GENOMIC DNA]</scope>
    <source>
        <strain evidence="5">Desulfoluna butyratoxydans MSL71</strain>
    </source>
</reference>
<dbReference type="Pfam" id="PF00364">
    <property type="entry name" value="Biotin_lipoyl"/>
    <property type="match status" value="2"/>
</dbReference>
<dbReference type="SUPFAM" id="SSF51230">
    <property type="entry name" value="Single hybrid motif"/>
    <property type="match status" value="2"/>
</dbReference>
<dbReference type="GO" id="GO:0005737">
    <property type="term" value="C:cytoplasm"/>
    <property type="evidence" value="ECO:0007669"/>
    <property type="project" value="TreeGrafter"/>
</dbReference>
<dbReference type="GO" id="GO:0004736">
    <property type="term" value="F:pyruvate carboxylase activity"/>
    <property type="evidence" value="ECO:0007669"/>
    <property type="project" value="TreeGrafter"/>
</dbReference>
<dbReference type="FunFam" id="2.40.50.100:FF:000003">
    <property type="entry name" value="Acetyl-CoA carboxylase biotin carboxyl carrier protein"/>
    <property type="match status" value="2"/>
</dbReference>
<dbReference type="RefSeq" id="WP_180138542.1">
    <property type="nucleotide sequence ID" value="NZ_CAADHO010000002.1"/>
</dbReference>
<gene>
    <name evidence="5" type="ORF">MSL71_16030</name>
</gene>
<dbReference type="Gene3D" id="2.40.50.100">
    <property type="match status" value="2"/>
</dbReference>
<dbReference type="SUPFAM" id="SSF51569">
    <property type="entry name" value="Aldolase"/>
    <property type="match status" value="1"/>
</dbReference>
<feature type="domain" description="Lipoyl-binding" evidence="3">
    <location>
        <begin position="526"/>
        <end position="601"/>
    </location>
</feature>
<name>A0A4U8YLD5_9BACT</name>
<keyword evidence="1" id="KW-0092">Biotin</keyword>
<protein>
    <submittedName>
        <fullName evidence="5">Pyruvate carboxyltransferase</fullName>
    </submittedName>
</protein>
<dbReference type="InterPro" id="IPR013785">
    <property type="entry name" value="Aldolase_TIM"/>
</dbReference>
<keyword evidence="6" id="KW-1185">Reference proteome</keyword>
<dbReference type="GO" id="GO:0006094">
    <property type="term" value="P:gluconeogenesis"/>
    <property type="evidence" value="ECO:0007669"/>
    <property type="project" value="TreeGrafter"/>
</dbReference>
<dbReference type="PANTHER" id="PTHR43778:SF2">
    <property type="entry name" value="PYRUVATE CARBOXYLASE, MITOCHONDRIAL"/>
    <property type="match status" value="1"/>
</dbReference>
<dbReference type="CDD" id="cd07937">
    <property type="entry name" value="DRE_TIM_PC_TC_5S"/>
    <property type="match status" value="1"/>
</dbReference>
<dbReference type="InterPro" id="IPR003379">
    <property type="entry name" value="Carboxylase_cons_dom"/>
</dbReference>
<dbReference type="PANTHER" id="PTHR43778">
    <property type="entry name" value="PYRUVATE CARBOXYLASE"/>
    <property type="match status" value="1"/>
</dbReference>
<organism evidence="5 6">
    <name type="scientific">Desulfoluna butyratoxydans</name>
    <dbReference type="NCBI Taxonomy" id="231438"/>
    <lineage>
        <taxon>Bacteria</taxon>
        <taxon>Pseudomonadati</taxon>
        <taxon>Thermodesulfobacteriota</taxon>
        <taxon>Desulfobacteria</taxon>
        <taxon>Desulfobacterales</taxon>
        <taxon>Desulfolunaceae</taxon>
        <taxon>Desulfoluna</taxon>
    </lineage>
</organism>
<evidence type="ECO:0000259" key="4">
    <source>
        <dbReference type="PROSITE" id="PS50991"/>
    </source>
</evidence>
<keyword evidence="5" id="KW-0670">Pyruvate</keyword>
<dbReference type="Proteomes" id="UP000507962">
    <property type="component" value="Unassembled WGS sequence"/>
</dbReference>
<evidence type="ECO:0000259" key="3">
    <source>
        <dbReference type="PROSITE" id="PS50968"/>
    </source>
</evidence>
<evidence type="ECO:0000313" key="6">
    <source>
        <dbReference type="Proteomes" id="UP000507962"/>
    </source>
</evidence>
<dbReference type="PROSITE" id="PS50968">
    <property type="entry name" value="BIOTINYL_LIPOYL"/>
    <property type="match status" value="2"/>
</dbReference>
<dbReference type="GO" id="GO:0016740">
    <property type="term" value="F:transferase activity"/>
    <property type="evidence" value="ECO:0007669"/>
    <property type="project" value="UniProtKB-KW"/>
</dbReference>
<feature type="region of interest" description="Disordered" evidence="2">
    <location>
        <begin position="406"/>
        <end position="427"/>
    </location>
</feature>
<evidence type="ECO:0000313" key="5">
    <source>
        <dbReference type="EMBL" id="VFQ43959.1"/>
    </source>
</evidence>
<sequence>MAKKLVRFMNTAFRDGFQSVYGARVFTDDFMPAVEAAAAAGCNYFEAGGGARFQALYFYSNECAFDMMDRFRAAAGPDADLQTLARGINVVALDSQPKDMIKLHAQMFKKHGISTIRNFDALNDVNNLIYSGQCIAEAGLNHQVVISMMALPPGCTGAHDADFYVDMLKQIMDADIPYHSICFKDASGTSFPSTVYETIKRAKEIIPADIPVQFHTHDTAGIGVIGYKAALDAGVDIIDLSMAPCSGGTCQPDIMTMWHALRGTEYELDCDIDKIREAEEVFKECMKDYFLPPEAKAVEPIIPWSPMPGGALTANSQMMRDNNIMDRFPEIIEAMDEVVRLGGFGTSVTPVSQFYFQQAFNNVMMGKWKKIAEGYGKMVLGYFGKTPVPPDAEIIKIASEQLGLEPTTRSPLDINEEDPNKGIPSAKKKLEENGLPTTDENIFIAGACGDKGINYLLGKATIGVRKNVAEAPKAEAKAAPDGYTVTVGGSTYAVKIDGNTAVVNGKAYNVNVAEGLAAAPVAAAAPAAPGVKEAVKAQMPGAVVRISAAKGAQVKAGDTLLVQEAMKMEVEVKAPVDGTVADILVATGDQVTADQVLIQIETAGAPAVAAAPAAAAAPAPAPAAPAGAGEEVKAQMPGAVIKVLVGNGSAVKAGDTLLVQEAMKMEVEVKAPVDGTVTSVAVSAGDQVASGQSLVTIA</sequence>
<dbReference type="InterPro" id="IPR011053">
    <property type="entry name" value="Single_hybrid_motif"/>
</dbReference>
<proteinExistence type="predicted"/>
<dbReference type="InterPro" id="IPR055268">
    <property type="entry name" value="PCB-like"/>
</dbReference>
<dbReference type="InterPro" id="IPR000089">
    <property type="entry name" value="Biotin_lipoyl"/>
</dbReference>
<dbReference type="AlphaFoldDB" id="A0A4U8YLD5"/>
<keyword evidence="5" id="KW-0808">Transferase</keyword>
<accession>A0A4U8YLD5</accession>
<dbReference type="PROSITE" id="PS50991">
    <property type="entry name" value="PYR_CT"/>
    <property type="match status" value="1"/>
</dbReference>
<feature type="domain" description="Pyruvate carboxyltransferase" evidence="4">
    <location>
        <begin position="6"/>
        <end position="276"/>
    </location>
</feature>
<feature type="domain" description="Lipoyl-binding" evidence="3">
    <location>
        <begin position="623"/>
        <end position="698"/>
    </location>
</feature>
<dbReference type="CDD" id="cd06850">
    <property type="entry name" value="biotinyl_domain"/>
    <property type="match status" value="2"/>
</dbReference>
<dbReference type="SUPFAM" id="SSF89000">
    <property type="entry name" value="post-HMGL domain-like"/>
    <property type="match status" value="1"/>
</dbReference>